<feature type="transmembrane region" description="Helical" evidence="7">
    <location>
        <begin position="135"/>
        <end position="155"/>
    </location>
</feature>
<dbReference type="EMBL" id="JXJQ01000010">
    <property type="protein sequence ID" value="KJY60817.1"/>
    <property type="molecule type" value="Genomic_DNA"/>
</dbReference>
<feature type="transmembrane region" description="Helical" evidence="7">
    <location>
        <begin position="256"/>
        <end position="275"/>
    </location>
</feature>
<feature type="transmembrane region" description="Helical" evidence="7">
    <location>
        <begin position="287"/>
        <end position="304"/>
    </location>
</feature>
<keyword evidence="6 7" id="KW-0472">Membrane</keyword>
<dbReference type="AlphaFoldDB" id="A0A0F4LPR0"/>
<feature type="transmembrane region" description="Helical" evidence="7">
    <location>
        <begin position="96"/>
        <end position="114"/>
    </location>
</feature>
<keyword evidence="2" id="KW-0813">Transport</keyword>
<evidence type="ECO:0000256" key="5">
    <source>
        <dbReference type="ARBA" id="ARBA00022989"/>
    </source>
</evidence>
<dbReference type="Gene3D" id="1.20.1250.20">
    <property type="entry name" value="MFS general substrate transporter like domains"/>
    <property type="match status" value="2"/>
</dbReference>
<feature type="transmembrane region" description="Helical" evidence="7">
    <location>
        <begin position="344"/>
        <end position="366"/>
    </location>
</feature>
<dbReference type="PANTHER" id="PTHR23517:SF10">
    <property type="entry name" value="MAJOR FACILITATOR SUPERFAMILY (MFS) PROFILE DOMAIN-CONTAINING PROTEIN"/>
    <property type="match status" value="1"/>
</dbReference>
<feature type="domain" description="Major facilitator superfamily (MFS) profile" evidence="8">
    <location>
        <begin position="174"/>
        <end position="399"/>
    </location>
</feature>
<feature type="transmembrane region" description="Helical" evidence="7">
    <location>
        <begin position="372"/>
        <end position="393"/>
    </location>
</feature>
<evidence type="ECO:0000256" key="7">
    <source>
        <dbReference type="SAM" id="Phobius"/>
    </source>
</evidence>
<sequence length="399" mass="43985">MLDAQQRWLLLINIVFNLVMGFILPVNTIFITKNLHESMVVAGFALMLYSGFMMLGNFLGGRLFDRFSQRKTLVGGFTLAAIGFLLIAKFHTWPVYAGLLLMVGLGMGIAYTAVNSYTAIAAQQHPQQYQQIFNRMYLSANVGIALGSMGVSSIFQASIFWTFFLPAVCFFVCLIIVLTHGAVLDGAAVSHVYQANSTVASPNKKKPLQLSRQRLRINLVLICITVLIVWLGYSQWDSNLSLYMLDQGLTMHDYSLLFSINAASLIIVQPLMNRFICRWLPLLKSQIALGLGIMGSSFILLPGARNYGQYILSMLILTIGESITFPTIPALLSKFAPQGRQGTYQSFYVVFGSLGRALGPYLGSLIATEISFAWLFGLIFGSVILVGLGMLAVKEVNYS</sequence>
<gene>
    <name evidence="9" type="ORF">JG30_15070</name>
</gene>
<dbReference type="Pfam" id="PF07690">
    <property type="entry name" value="MFS_1"/>
    <property type="match status" value="1"/>
</dbReference>
<dbReference type="InterPro" id="IPR036259">
    <property type="entry name" value="MFS_trans_sf"/>
</dbReference>
<proteinExistence type="predicted"/>
<comment type="caution">
    <text evidence="9">The sequence shown here is derived from an EMBL/GenBank/DDBJ whole genome shotgun (WGS) entry which is preliminary data.</text>
</comment>
<organism evidence="9 10">
    <name type="scientific">Bombilactobacillus mellifer</name>
    <dbReference type="NCBI Taxonomy" id="1218492"/>
    <lineage>
        <taxon>Bacteria</taxon>
        <taxon>Bacillati</taxon>
        <taxon>Bacillota</taxon>
        <taxon>Bacilli</taxon>
        <taxon>Lactobacillales</taxon>
        <taxon>Lactobacillaceae</taxon>
        <taxon>Bombilactobacillus</taxon>
    </lineage>
</organism>
<dbReference type="HOGENOM" id="CLU_001265_60_4_9"/>
<evidence type="ECO:0000256" key="6">
    <source>
        <dbReference type="ARBA" id="ARBA00023136"/>
    </source>
</evidence>
<dbReference type="GO" id="GO:0005886">
    <property type="term" value="C:plasma membrane"/>
    <property type="evidence" value="ECO:0007669"/>
    <property type="project" value="UniProtKB-SubCell"/>
</dbReference>
<dbReference type="GO" id="GO:0022857">
    <property type="term" value="F:transmembrane transporter activity"/>
    <property type="evidence" value="ECO:0007669"/>
    <property type="project" value="InterPro"/>
</dbReference>
<dbReference type="InterPro" id="IPR011701">
    <property type="entry name" value="MFS"/>
</dbReference>
<evidence type="ECO:0000256" key="1">
    <source>
        <dbReference type="ARBA" id="ARBA00004651"/>
    </source>
</evidence>
<dbReference type="SUPFAM" id="SSF103473">
    <property type="entry name" value="MFS general substrate transporter"/>
    <property type="match status" value="1"/>
</dbReference>
<feature type="transmembrane region" description="Helical" evidence="7">
    <location>
        <begin position="310"/>
        <end position="332"/>
    </location>
</feature>
<dbReference type="PANTHER" id="PTHR23517">
    <property type="entry name" value="RESISTANCE PROTEIN MDTM, PUTATIVE-RELATED-RELATED"/>
    <property type="match status" value="1"/>
</dbReference>
<accession>A0A0F4LPR0</accession>
<evidence type="ECO:0000313" key="10">
    <source>
        <dbReference type="Proteomes" id="UP000033558"/>
    </source>
</evidence>
<name>A0A0F4LPR0_9LACO</name>
<evidence type="ECO:0000313" key="9">
    <source>
        <dbReference type="EMBL" id="KJY60817.1"/>
    </source>
</evidence>
<dbReference type="Proteomes" id="UP000033558">
    <property type="component" value="Unassembled WGS sequence"/>
</dbReference>
<dbReference type="PROSITE" id="PS50850">
    <property type="entry name" value="MFS"/>
    <property type="match status" value="1"/>
</dbReference>
<keyword evidence="4 7" id="KW-0812">Transmembrane</keyword>
<evidence type="ECO:0000256" key="4">
    <source>
        <dbReference type="ARBA" id="ARBA00022692"/>
    </source>
</evidence>
<feature type="transmembrane region" description="Helical" evidence="7">
    <location>
        <begin position="72"/>
        <end position="90"/>
    </location>
</feature>
<dbReference type="PATRIC" id="fig|1218492.5.peg.1561"/>
<dbReference type="InterPro" id="IPR020846">
    <property type="entry name" value="MFS_dom"/>
</dbReference>
<dbReference type="InterPro" id="IPR050171">
    <property type="entry name" value="MFS_Transporters"/>
</dbReference>
<evidence type="ECO:0000256" key="2">
    <source>
        <dbReference type="ARBA" id="ARBA00022448"/>
    </source>
</evidence>
<reference evidence="9 10" key="1">
    <citation type="submission" date="2015-01" db="EMBL/GenBank/DDBJ databases">
        <title>Comparative genomics of the lactic acid bacteria isolated from the honey bee gut.</title>
        <authorList>
            <person name="Ellegaard K.M."/>
            <person name="Tamarit D."/>
            <person name="Javelind E."/>
            <person name="Olofsson T."/>
            <person name="Andersson S.G."/>
            <person name="Vasquez A."/>
        </authorList>
    </citation>
    <scope>NUCLEOTIDE SEQUENCE [LARGE SCALE GENOMIC DNA]</scope>
    <source>
        <strain evidence="9 10">Bin4</strain>
    </source>
</reference>
<evidence type="ECO:0000256" key="3">
    <source>
        <dbReference type="ARBA" id="ARBA00022475"/>
    </source>
</evidence>
<keyword evidence="10" id="KW-1185">Reference proteome</keyword>
<dbReference type="RefSeq" id="WP_046317677.1">
    <property type="nucleotide sequence ID" value="NZ_JBHSZT010000005.1"/>
</dbReference>
<keyword evidence="3" id="KW-1003">Cell membrane</keyword>
<dbReference type="OrthoDB" id="3268460at2"/>
<dbReference type="STRING" id="1218492.JG30_15070"/>
<feature type="transmembrane region" description="Helical" evidence="7">
    <location>
        <begin position="215"/>
        <end position="236"/>
    </location>
</feature>
<feature type="transmembrane region" description="Helical" evidence="7">
    <location>
        <begin position="9"/>
        <end position="32"/>
    </location>
</feature>
<evidence type="ECO:0000259" key="8">
    <source>
        <dbReference type="PROSITE" id="PS50850"/>
    </source>
</evidence>
<protein>
    <recommendedName>
        <fullName evidence="8">Major facilitator superfamily (MFS) profile domain-containing protein</fullName>
    </recommendedName>
</protein>
<feature type="transmembrane region" description="Helical" evidence="7">
    <location>
        <begin position="161"/>
        <end position="184"/>
    </location>
</feature>
<feature type="transmembrane region" description="Helical" evidence="7">
    <location>
        <begin position="38"/>
        <end position="60"/>
    </location>
</feature>
<comment type="subcellular location">
    <subcellularLocation>
        <location evidence="1">Cell membrane</location>
        <topology evidence="1">Multi-pass membrane protein</topology>
    </subcellularLocation>
</comment>
<keyword evidence="5 7" id="KW-1133">Transmembrane helix</keyword>